<feature type="region of interest" description="Disordered" evidence="1">
    <location>
        <begin position="45"/>
        <end position="69"/>
    </location>
</feature>
<evidence type="ECO:0000256" key="1">
    <source>
        <dbReference type="SAM" id="MobiDB-lite"/>
    </source>
</evidence>
<keyword evidence="3" id="KW-1185">Reference proteome</keyword>
<accession>A0A822Z8N1</accession>
<protein>
    <submittedName>
        <fullName evidence="2">Uncharacterized protein</fullName>
    </submittedName>
</protein>
<evidence type="ECO:0000313" key="3">
    <source>
        <dbReference type="Proteomes" id="UP000607653"/>
    </source>
</evidence>
<dbReference type="AlphaFoldDB" id="A0A822Z8N1"/>
<comment type="caution">
    <text evidence="2">The sequence shown here is derived from an EMBL/GenBank/DDBJ whole genome shotgun (WGS) entry which is preliminary data.</text>
</comment>
<gene>
    <name evidence="2" type="ORF">HUJ06_015530</name>
</gene>
<dbReference type="EMBL" id="DUZY01000005">
    <property type="protein sequence ID" value="DAD41207.1"/>
    <property type="molecule type" value="Genomic_DNA"/>
</dbReference>
<name>A0A822Z8N1_NELNU</name>
<proteinExistence type="predicted"/>
<feature type="compositionally biased region" description="Basic and acidic residues" evidence="1">
    <location>
        <begin position="59"/>
        <end position="69"/>
    </location>
</feature>
<sequence>MVLSPRNLVRAFLRPEGRRLNIENKQECWKCRKVGGDAEGCREFFRPTRPGHSPGVGHSDQKRIVEPHV</sequence>
<dbReference type="Proteomes" id="UP000607653">
    <property type="component" value="Unassembled WGS sequence"/>
</dbReference>
<reference evidence="2 3" key="1">
    <citation type="journal article" date="2020" name="Mol. Biol. Evol.">
        <title>Distinct Expression and Methylation Patterns for Genes with Different Fates following a Single Whole-Genome Duplication in Flowering Plants.</title>
        <authorList>
            <person name="Shi T."/>
            <person name="Rahmani R.S."/>
            <person name="Gugger P.F."/>
            <person name="Wang M."/>
            <person name="Li H."/>
            <person name="Zhang Y."/>
            <person name="Li Z."/>
            <person name="Wang Q."/>
            <person name="Van de Peer Y."/>
            <person name="Marchal K."/>
            <person name="Chen J."/>
        </authorList>
    </citation>
    <scope>NUCLEOTIDE SEQUENCE [LARGE SCALE GENOMIC DNA]</scope>
    <source>
        <tissue evidence="2">Leaf</tissue>
    </source>
</reference>
<organism evidence="2 3">
    <name type="scientific">Nelumbo nucifera</name>
    <name type="common">Sacred lotus</name>
    <dbReference type="NCBI Taxonomy" id="4432"/>
    <lineage>
        <taxon>Eukaryota</taxon>
        <taxon>Viridiplantae</taxon>
        <taxon>Streptophyta</taxon>
        <taxon>Embryophyta</taxon>
        <taxon>Tracheophyta</taxon>
        <taxon>Spermatophyta</taxon>
        <taxon>Magnoliopsida</taxon>
        <taxon>Proteales</taxon>
        <taxon>Nelumbonaceae</taxon>
        <taxon>Nelumbo</taxon>
    </lineage>
</organism>
<evidence type="ECO:0000313" key="2">
    <source>
        <dbReference type="EMBL" id="DAD41207.1"/>
    </source>
</evidence>